<dbReference type="SUPFAM" id="SSF111369">
    <property type="entry name" value="HlyD-like secretion proteins"/>
    <property type="match status" value="1"/>
</dbReference>
<comment type="caution">
    <text evidence="4">The sequence shown here is derived from an EMBL/GenBank/DDBJ whole genome shotgun (WGS) entry which is preliminary data.</text>
</comment>
<comment type="subcellular location">
    <subcellularLocation>
        <location evidence="1">Cell envelope</location>
    </subcellularLocation>
</comment>
<organism evidence="4 5">
    <name type="scientific">Sagittula salina</name>
    <dbReference type="NCBI Taxonomy" id="2820268"/>
    <lineage>
        <taxon>Bacteria</taxon>
        <taxon>Pseudomonadati</taxon>
        <taxon>Pseudomonadota</taxon>
        <taxon>Alphaproteobacteria</taxon>
        <taxon>Rhodobacterales</taxon>
        <taxon>Roseobacteraceae</taxon>
        <taxon>Sagittula</taxon>
    </lineage>
</organism>
<dbReference type="GO" id="GO:0030313">
    <property type="term" value="C:cell envelope"/>
    <property type="evidence" value="ECO:0007669"/>
    <property type="project" value="UniProtKB-SubCell"/>
</dbReference>
<dbReference type="Gene3D" id="2.40.30.170">
    <property type="match status" value="1"/>
</dbReference>
<dbReference type="Proteomes" id="UP000675940">
    <property type="component" value="Unassembled WGS sequence"/>
</dbReference>
<feature type="coiled-coil region" evidence="3">
    <location>
        <begin position="134"/>
        <end position="168"/>
    </location>
</feature>
<evidence type="ECO:0000256" key="3">
    <source>
        <dbReference type="SAM" id="Coils"/>
    </source>
</evidence>
<dbReference type="RefSeq" id="WP_209361489.1">
    <property type="nucleotide sequence ID" value="NZ_JAGISH010000007.1"/>
</dbReference>
<dbReference type="Gene3D" id="1.10.287.470">
    <property type="entry name" value="Helix hairpin bin"/>
    <property type="match status" value="1"/>
</dbReference>
<evidence type="ECO:0000313" key="4">
    <source>
        <dbReference type="EMBL" id="MBP0483554.1"/>
    </source>
</evidence>
<dbReference type="EMBL" id="JAGISH010000007">
    <property type="protein sequence ID" value="MBP0483554.1"/>
    <property type="molecule type" value="Genomic_DNA"/>
</dbReference>
<accession>A0A940MVA3</accession>
<keyword evidence="2 3" id="KW-0175">Coiled coil</keyword>
<dbReference type="Gene3D" id="2.40.50.100">
    <property type="match status" value="1"/>
</dbReference>
<evidence type="ECO:0000256" key="1">
    <source>
        <dbReference type="ARBA" id="ARBA00004196"/>
    </source>
</evidence>
<dbReference type="PANTHER" id="PTHR32347">
    <property type="entry name" value="EFFLUX SYSTEM COMPONENT YKNX-RELATED"/>
    <property type="match status" value="1"/>
</dbReference>
<proteinExistence type="predicted"/>
<reference evidence="4" key="1">
    <citation type="submission" date="2021-03" db="EMBL/GenBank/DDBJ databases">
        <title>Sagittula salina sp. nov. strain M10.9X isolated from the marine waste.</title>
        <authorList>
            <person name="Satari L."/>
            <person name="Molina-Menor E."/>
            <person name="Vidal-Verdu A."/>
            <person name="Pascual J."/>
            <person name="Pereto J."/>
            <person name="Porcar M."/>
        </authorList>
    </citation>
    <scope>NUCLEOTIDE SEQUENCE</scope>
    <source>
        <strain evidence="4">M10.9X</strain>
    </source>
</reference>
<evidence type="ECO:0000256" key="2">
    <source>
        <dbReference type="ARBA" id="ARBA00023054"/>
    </source>
</evidence>
<gene>
    <name evidence="4" type="ORF">J5474_13765</name>
</gene>
<keyword evidence="5" id="KW-1185">Reference proteome</keyword>
<dbReference type="AlphaFoldDB" id="A0A940MVA3"/>
<name>A0A940MVA3_9RHOB</name>
<sequence>MLAFGSVAAQEMQSLQPIERTESYVGTVRSRDVNGLSYGVRGCIAQVSEDALRNQVASAGQVLVELDDSLSQLALKTAEARVADLKAAVEERDLSLAAAEADVRRRGEELAFVAKEFERNQTMFRRGLINETTMEAVERRMMDARFAAEQAKEAMAAARSARARAEIAVQIGELDLETTRIDHAGLVLTAPFDGVLVGFEPRVGACVTEGALAAQLYDPKRKAVDVYVLISRLTRTDATAVTRGAQVTVRRGNGAACGGQITWIDTEADLESQYVKATIDLDETCAPQLFLNEAVEVEMPGGGDLFRVPAGAVLEGTAYLGSGNNATLEPVAVEIVNREGETLVVRLPGAAGRQIAVDALDDAVTARLDGS</sequence>
<dbReference type="InterPro" id="IPR050465">
    <property type="entry name" value="UPF0194_transport"/>
</dbReference>
<dbReference type="PANTHER" id="PTHR32347:SF29">
    <property type="entry name" value="UPF0194 MEMBRANE PROTEIN YBHG"/>
    <property type="match status" value="1"/>
</dbReference>
<evidence type="ECO:0000313" key="5">
    <source>
        <dbReference type="Proteomes" id="UP000675940"/>
    </source>
</evidence>
<protein>
    <submittedName>
        <fullName evidence="4">HlyD family efflux transporter periplasmic adaptor subunit</fullName>
    </submittedName>
</protein>